<evidence type="ECO:0000313" key="1">
    <source>
        <dbReference type="EMBL" id="EST18963.1"/>
    </source>
</evidence>
<name>V6JGX5_STRRC</name>
<evidence type="ECO:0000313" key="2">
    <source>
        <dbReference type="Proteomes" id="UP000017984"/>
    </source>
</evidence>
<dbReference type="AlphaFoldDB" id="V6JGX5"/>
<reference evidence="1 2" key="1">
    <citation type="journal article" date="2014" name="Genome Announc.">
        <title>Draft Genome Sequence of Streptomyces roseochromogenes subsp. oscitans DS 12.976, Producer of the Aminocoumarin Antibiotic Clorobiocin.</title>
        <authorList>
            <person name="Ruckert C."/>
            <person name="Kalinowski J."/>
            <person name="Heide L."/>
            <person name="Apel A.K."/>
        </authorList>
    </citation>
    <scope>NUCLEOTIDE SEQUENCE [LARGE SCALE GENOMIC DNA]</scope>
    <source>
        <strain evidence="1 2">DS 12.976</strain>
    </source>
</reference>
<dbReference type="Proteomes" id="UP000017984">
    <property type="component" value="Chromosome"/>
</dbReference>
<evidence type="ECO:0008006" key="3">
    <source>
        <dbReference type="Google" id="ProtNLM"/>
    </source>
</evidence>
<dbReference type="EMBL" id="AWQX01000386">
    <property type="protein sequence ID" value="EST18963.1"/>
    <property type="molecule type" value="Genomic_DNA"/>
</dbReference>
<sequence>MGQLKAALNDTGKTVLSDRTLHSWFLDPGVSDIGTPHPRNDDELLIHPVGTFHNRPSAATEIPHFYLAGDYVAVPIDLATMEGANASARLATNALLDHVGSPAPRCTVTPLYSPPELALVKNDDRLRHQLGLPNIFDVG</sequence>
<dbReference type="HOGENOM" id="CLU_1844033_0_0_11"/>
<dbReference type="PATRIC" id="fig|1352936.5.peg.9218"/>
<gene>
    <name evidence="1" type="ORF">M878_44410</name>
</gene>
<organism evidence="1 2">
    <name type="scientific">Streptomyces roseochromogenus subsp. oscitans DS 12.976</name>
    <dbReference type="NCBI Taxonomy" id="1352936"/>
    <lineage>
        <taxon>Bacteria</taxon>
        <taxon>Bacillati</taxon>
        <taxon>Actinomycetota</taxon>
        <taxon>Actinomycetes</taxon>
        <taxon>Kitasatosporales</taxon>
        <taxon>Streptomycetaceae</taxon>
        <taxon>Streptomyces</taxon>
    </lineage>
</organism>
<accession>V6JGX5</accession>
<keyword evidence="2" id="KW-1185">Reference proteome</keyword>
<comment type="caution">
    <text evidence="1">The sequence shown here is derived from an EMBL/GenBank/DDBJ whole genome shotgun (WGS) entry which is preliminary data.</text>
</comment>
<proteinExistence type="predicted"/>
<protein>
    <recommendedName>
        <fullName evidence="3">Amine oxidase domain-containing protein</fullName>
    </recommendedName>
</protein>
<dbReference type="STRING" id="1352936.M878_44410"/>